<evidence type="ECO:0000256" key="3">
    <source>
        <dbReference type="PIRSR" id="PIRSR607837-1"/>
    </source>
</evidence>
<evidence type="ECO:0000256" key="1">
    <source>
        <dbReference type="ARBA" id="ARBA00008635"/>
    </source>
</evidence>
<dbReference type="AlphaFoldDB" id="A0A1M7LSZ2"/>
<dbReference type="Proteomes" id="UP000184420">
    <property type="component" value="Unassembled WGS sequence"/>
</dbReference>
<dbReference type="RefSeq" id="WP_073086767.1">
    <property type="nucleotide sequence ID" value="NZ_FRBL01000011.1"/>
</dbReference>
<evidence type="ECO:0000256" key="2">
    <source>
        <dbReference type="ARBA" id="ARBA00022723"/>
    </source>
</evidence>
<reference evidence="4 5" key="1">
    <citation type="submission" date="2016-11" db="EMBL/GenBank/DDBJ databases">
        <authorList>
            <person name="Jaros S."/>
            <person name="Januszkiewicz K."/>
            <person name="Wedrychowicz H."/>
        </authorList>
    </citation>
    <scope>NUCLEOTIDE SEQUENCE [LARGE SCALE GENOMIC DNA]</scope>
    <source>
        <strain evidence="4 5">DSM 27406</strain>
    </source>
</reference>
<sequence>MNIIELLLQELRSESATTRKMLERVPDGKFDWQPHEKSMTVGRLATHLAEVSGWIPMVLNTEEINFSEKDFKPRVIPTNAELLTFFEEELQKGEEALSKATEADLQKTWTMRDGDQIWSTSSKYEVMRMILGQMIHHRAQLGYDLRLLEVPIPGSYGPSADEH</sequence>
<dbReference type="EMBL" id="FRBL01000011">
    <property type="protein sequence ID" value="SHM81391.1"/>
    <property type="molecule type" value="Genomic_DNA"/>
</dbReference>
<proteinExistence type="inferred from homology"/>
<gene>
    <name evidence="4" type="ORF">SAMN05444266_111130</name>
</gene>
<dbReference type="InterPro" id="IPR034660">
    <property type="entry name" value="DinB/YfiT-like"/>
</dbReference>
<comment type="similarity">
    <text evidence="1">Belongs to the DinB family.</text>
</comment>
<protein>
    <submittedName>
        <fullName evidence="4">Uncharacterized damage-inducible protein DinB (Forms a four-helix bundle)</fullName>
    </submittedName>
</protein>
<dbReference type="InterPro" id="IPR007837">
    <property type="entry name" value="DinB"/>
</dbReference>
<dbReference type="Gene3D" id="1.20.120.450">
    <property type="entry name" value="dinb family like domain"/>
    <property type="match status" value="1"/>
</dbReference>
<organism evidence="4 5">
    <name type="scientific">Chitinophaga jiangningensis</name>
    <dbReference type="NCBI Taxonomy" id="1419482"/>
    <lineage>
        <taxon>Bacteria</taxon>
        <taxon>Pseudomonadati</taxon>
        <taxon>Bacteroidota</taxon>
        <taxon>Chitinophagia</taxon>
        <taxon>Chitinophagales</taxon>
        <taxon>Chitinophagaceae</taxon>
        <taxon>Chitinophaga</taxon>
    </lineage>
</organism>
<feature type="binding site" evidence="3">
    <location>
        <position position="137"/>
    </location>
    <ligand>
        <name>a divalent metal cation</name>
        <dbReference type="ChEBI" id="CHEBI:60240"/>
    </ligand>
</feature>
<evidence type="ECO:0000313" key="5">
    <source>
        <dbReference type="Proteomes" id="UP000184420"/>
    </source>
</evidence>
<dbReference type="Pfam" id="PF05163">
    <property type="entry name" value="DinB"/>
    <property type="match status" value="1"/>
</dbReference>
<dbReference type="OrthoDB" id="119432at2"/>
<evidence type="ECO:0000313" key="4">
    <source>
        <dbReference type="EMBL" id="SHM81391.1"/>
    </source>
</evidence>
<keyword evidence="2 3" id="KW-0479">Metal-binding</keyword>
<dbReference type="GO" id="GO:0046872">
    <property type="term" value="F:metal ion binding"/>
    <property type="evidence" value="ECO:0007669"/>
    <property type="project" value="UniProtKB-KW"/>
</dbReference>
<accession>A0A1M7LSZ2</accession>
<dbReference type="SUPFAM" id="SSF109854">
    <property type="entry name" value="DinB/YfiT-like putative metalloenzymes"/>
    <property type="match status" value="1"/>
</dbReference>
<feature type="binding site" evidence="3">
    <location>
        <position position="47"/>
    </location>
    <ligand>
        <name>a divalent metal cation</name>
        <dbReference type="ChEBI" id="CHEBI:60240"/>
    </ligand>
</feature>
<keyword evidence="5" id="KW-1185">Reference proteome</keyword>
<name>A0A1M7LSZ2_9BACT</name>